<proteinExistence type="predicted"/>
<organism evidence="2 3">
    <name type="scientific">Actinocorallia longicatena</name>
    <dbReference type="NCBI Taxonomy" id="111803"/>
    <lineage>
        <taxon>Bacteria</taxon>
        <taxon>Bacillati</taxon>
        <taxon>Actinomycetota</taxon>
        <taxon>Actinomycetes</taxon>
        <taxon>Streptosporangiales</taxon>
        <taxon>Thermomonosporaceae</taxon>
        <taxon>Actinocorallia</taxon>
    </lineage>
</organism>
<protein>
    <submittedName>
        <fullName evidence="2">Roadblock/LC7 domain-containing protein</fullName>
    </submittedName>
</protein>
<dbReference type="InterPro" id="IPR053141">
    <property type="entry name" value="Mycobact_SerProt_Inhib_Rv3364c"/>
</dbReference>
<dbReference type="SMART" id="SM00960">
    <property type="entry name" value="Robl_LC7"/>
    <property type="match status" value="1"/>
</dbReference>
<dbReference type="EMBL" id="BAAAUV010000022">
    <property type="protein sequence ID" value="GAA3231662.1"/>
    <property type="molecule type" value="Genomic_DNA"/>
</dbReference>
<dbReference type="Proteomes" id="UP001501237">
    <property type="component" value="Unassembled WGS sequence"/>
</dbReference>
<sequence>MSERTNAFGNDPGRRELNWLVSDFADRVPSVAHAVVVSADGLPLAYSRGFPPERADQLSAIASGLISLTYGAARIFDGGHVAQTVVEMERGLLIVMAISGGSVFGVLATPDCDLGLVAYEMTLHVERVGRLLTPALRPVGPPR</sequence>
<accession>A0ABP6QHP7</accession>
<reference evidence="3" key="1">
    <citation type="journal article" date="2019" name="Int. J. Syst. Evol. Microbiol.">
        <title>The Global Catalogue of Microorganisms (GCM) 10K type strain sequencing project: providing services to taxonomists for standard genome sequencing and annotation.</title>
        <authorList>
            <consortium name="The Broad Institute Genomics Platform"/>
            <consortium name="The Broad Institute Genome Sequencing Center for Infectious Disease"/>
            <person name="Wu L."/>
            <person name="Ma J."/>
        </authorList>
    </citation>
    <scope>NUCLEOTIDE SEQUENCE [LARGE SCALE GENOMIC DNA]</scope>
    <source>
        <strain evidence="3">JCM 9377</strain>
    </source>
</reference>
<dbReference type="SUPFAM" id="SSF103196">
    <property type="entry name" value="Roadblock/LC7 domain"/>
    <property type="match status" value="1"/>
</dbReference>
<feature type="domain" description="Roadblock/LAMTOR2" evidence="1">
    <location>
        <begin position="18"/>
        <end position="108"/>
    </location>
</feature>
<dbReference type="Gene3D" id="3.30.450.30">
    <property type="entry name" value="Dynein light chain 2a, cytoplasmic"/>
    <property type="match status" value="1"/>
</dbReference>
<comment type="caution">
    <text evidence="2">The sequence shown here is derived from an EMBL/GenBank/DDBJ whole genome shotgun (WGS) entry which is preliminary data.</text>
</comment>
<evidence type="ECO:0000313" key="2">
    <source>
        <dbReference type="EMBL" id="GAA3231662.1"/>
    </source>
</evidence>
<dbReference type="PANTHER" id="PTHR36222:SF1">
    <property type="entry name" value="SERINE PROTEASE INHIBITOR RV3364C"/>
    <property type="match status" value="1"/>
</dbReference>
<name>A0ABP6QHP7_9ACTN</name>
<evidence type="ECO:0000259" key="1">
    <source>
        <dbReference type="SMART" id="SM00960"/>
    </source>
</evidence>
<keyword evidence="3" id="KW-1185">Reference proteome</keyword>
<dbReference type="InterPro" id="IPR004942">
    <property type="entry name" value="Roadblock/LAMTOR2_dom"/>
</dbReference>
<dbReference type="Pfam" id="PF03259">
    <property type="entry name" value="Robl_LC7"/>
    <property type="match status" value="1"/>
</dbReference>
<dbReference type="RefSeq" id="WP_344835536.1">
    <property type="nucleotide sequence ID" value="NZ_BAAAUV010000022.1"/>
</dbReference>
<dbReference type="PANTHER" id="PTHR36222">
    <property type="entry name" value="SERINE PROTEASE INHIBITOR RV3364C"/>
    <property type="match status" value="1"/>
</dbReference>
<evidence type="ECO:0000313" key="3">
    <source>
        <dbReference type="Proteomes" id="UP001501237"/>
    </source>
</evidence>
<gene>
    <name evidence="2" type="ORF">GCM10010468_62860</name>
</gene>